<dbReference type="EMBL" id="KV417266">
    <property type="protein sequence ID" value="KZP01753.1"/>
    <property type="molecule type" value="Genomic_DNA"/>
</dbReference>
<dbReference type="Pfam" id="PF01613">
    <property type="entry name" value="Flavin_Reduct"/>
    <property type="match status" value="1"/>
</dbReference>
<sequence>MSRPSTARTVVRRFPSLSRCTRHYHPSPPPASEPEPALQHSIRALFRRTAQPVAVLTTLRPPTASSEVGPSMPAYHGATLSSFTSISLAPLPLVAFSLRLPSRAAQAIDHAFSLGAYPRASLVVNMLSAEQAGIARHFSRPDLYPDPWEMHEYGLSEEGVPVFPGSLGALSCAPVTSFPLDWAGLRKLGVNVGPEMIEGTRENTSELFIAQVVRVELENRHGSHPLLYQDRLFKSVGEELPPPEEGPEKPAR</sequence>
<feature type="region of interest" description="Disordered" evidence="2">
    <location>
        <begin position="18"/>
        <end position="38"/>
    </location>
</feature>
<gene>
    <name evidence="4" type="ORF">CALVIDRAFT_559548</name>
</gene>
<keyword evidence="1" id="KW-0560">Oxidoreductase</keyword>
<dbReference type="PANTHER" id="PTHR30466:SF1">
    <property type="entry name" value="FMN REDUCTASE (NADH) RUTF"/>
    <property type="match status" value="1"/>
</dbReference>
<dbReference type="InterPro" id="IPR012349">
    <property type="entry name" value="Split_barrel_FMN-bd"/>
</dbReference>
<protein>
    <recommendedName>
        <fullName evidence="3">Flavin reductase like domain-containing protein</fullName>
    </recommendedName>
</protein>
<evidence type="ECO:0000313" key="5">
    <source>
        <dbReference type="Proteomes" id="UP000076738"/>
    </source>
</evidence>
<proteinExistence type="predicted"/>
<feature type="domain" description="Flavin reductase like" evidence="3">
    <location>
        <begin position="46"/>
        <end position="235"/>
    </location>
</feature>
<accession>A0A167SB92</accession>
<name>A0A167SB92_CALVF</name>
<dbReference type="GO" id="GO:0042602">
    <property type="term" value="F:riboflavin reductase (NADPH) activity"/>
    <property type="evidence" value="ECO:0007669"/>
    <property type="project" value="TreeGrafter"/>
</dbReference>
<dbReference type="SMART" id="SM00903">
    <property type="entry name" value="Flavin_Reduct"/>
    <property type="match status" value="1"/>
</dbReference>
<evidence type="ECO:0000313" key="4">
    <source>
        <dbReference type="EMBL" id="KZP01753.1"/>
    </source>
</evidence>
<dbReference type="PANTHER" id="PTHR30466">
    <property type="entry name" value="FLAVIN REDUCTASE"/>
    <property type="match status" value="1"/>
</dbReference>
<dbReference type="InterPro" id="IPR002563">
    <property type="entry name" value="Flavin_Rdtase-like_dom"/>
</dbReference>
<evidence type="ECO:0000256" key="2">
    <source>
        <dbReference type="SAM" id="MobiDB-lite"/>
    </source>
</evidence>
<dbReference type="AlphaFoldDB" id="A0A167SB92"/>
<organism evidence="4 5">
    <name type="scientific">Calocera viscosa (strain TUFC12733)</name>
    <dbReference type="NCBI Taxonomy" id="1330018"/>
    <lineage>
        <taxon>Eukaryota</taxon>
        <taxon>Fungi</taxon>
        <taxon>Dikarya</taxon>
        <taxon>Basidiomycota</taxon>
        <taxon>Agaricomycotina</taxon>
        <taxon>Dacrymycetes</taxon>
        <taxon>Dacrymycetales</taxon>
        <taxon>Dacrymycetaceae</taxon>
        <taxon>Calocera</taxon>
    </lineage>
</organism>
<reference evidence="4 5" key="1">
    <citation type="journal article" date="2016" name="Mol. Biol. Evol.">
        <title>Comparative Genomics of Early-Diverging Mushroom-Forming Fungi Provides Insights into the Origins of Lignocellulose Decay Capabilities.</title>
        <authorList>
            <person name="Nagy L.G."/>
            <person name="Riley R."/>
            <person name="Tritt A."/>
            <person name="Adam C."/>
            <person name="Daum C."/>
            <person name="Floudas D."/>
            <person name="Sun H."/>
            <person name="Yadav J.S."/>
            <person name="Pangilinan J."/>
            <person name="Larsson K.H."/>
            <person name="Matsuura K."/>
            <person name="Barry K."/>
            <person name="Labutti K."/>
            <person name="Kuo R."/>
            <person name="Ohm R.A."/>
            <person name="Bhattacharya S.S."/>
            <person name="Shirouzu T."/>
            <person name="Yoshinaga Y."/>
            <person name="Martin F.M."/>
            <person name="Grigoriev I.V."/>
            <person name="Hibbett D.S."/>
        </authorList>
    </citation>
    <scope>NUCLEOTIDE SEQUENCE [LARGE SCALE GENOMIC DNA]</scope>
    <source>
        <strain evidence="4 5">TUFC12733</strain>
    </source>
</reference>
<keyword evidence="5" id="KW-1185">Reference proteome</keyword>
<dbReference type="OrthoDB" id="2015405at2759"/>
<dbReference type="Gene3D" id="2.30.110.10">
    <property type="entry name" value="Electron Transport, Fmn-binding Protein, Chain A"/>
    <property type="match status" value="1"/>
</dbReference>
<evidence type="ECO:0000259" key="3">
    <source>
        <dbReference type="SMART" id="SM00903"/>
    </source>
</evidence>
<evidence type="ECO:0000256" key="1">
    <source>
        <dbReference type="ARBA" id="ARBA00023002"/>
    </source>
</evidence>
<dbReference type="GO" id="GO:0010181">
    <property type="term" value="F:FMN binding"/>
    <property type="evidence" value="ECO:0007669"/>
    <property type="project" value="InterPro"/>
</dbReference>
<dbReference type="InterPro" id="IPR050268">
    <property type="entry name" value="NADH-dep_flavin_reductase"/>
</dbReference>
<dbReference type="Proteomes" id="UP000076738">
    <property type="component" value="Unassembled WGS sequence"/>
</dbReference>
<dbReference type="SUPFAM" id="SSF50475">
    <property type="entry name" value="FMN-binding split barrel"/>
    <property type="match status" value="1"/>
</dbReference>
<dbReference type="STRING" id="1330018.A0A167SB92"/>